<sequence>MNTARKVIISIFAPILVGIPILSFEWKANYSESEFGSSWNPMPLYEFPMAWWGVAFLSAVFLMVLWRDSKA</sequence>
<dbReference type="EMBL" id="AP024702">
    <property type="protein sequence ID" value="BCX49058.1"/>
    <property type="molecule type" value="Genomic_DNA"/>
</dbReference>
<reference evidence="2 3" key="1">
    <citation type="submission" date="2021-06" db="EMBL/GenBank/DDBJ databases">
        <title>Complete genome of Haloferula helveola possessing various polysaccharide degrading enzymes.</title>
        <authorList>
            <person name="Takami H."/>
            <person name="Huang C."/>
            <person name="Hamasaki K."/>
        </authorList>
    </citation>
    <scope>NUCLEOTIDE SEQUENCE [LARGE SCALE GENOMIC DNA]</scope>
    <source>
        <strain evidence="2 3">CN-1</strain>
    </source>
</reference>
<keyword evidence="1" id="KW-1133">Transmembrane helix</keyword>
<proteinExistence type="predicted"/>
<gene>
    <name evidence="2" type="ORF">HAHE_29660</name>
</gene>
<name>A0ABM7RGT1_9BACT</name>
<feature type="transmembrane region" description="Helical" evidence="1">
    <location>
        <begin position="44"/>
        <end position="66"/>
    </location>
</feature>
<feature type="transmembrane region" description="Helical" evidence="1">
    <location>
        <begin position="7"/>
        <end position="24"/>
    </location>
</feature>
<organism evidence="2 3">
    <name type="scientific">Haloferula helveola</name>
    <dbReference type="NCBI Taxonomy" id="490095"/>
    <lineage>
        <taxon>Bacteria</taxon>
        <taxon>Pseudomonadati</taxon>
        <taxon>Verrucomicrobiota</taxon>
        <taxon>Verrucomicrobiia</taxon>
        <taxon>Verrucomicrobiales</taxon>
        <taxon>Verrucomicrobiaceae</taxon>
        <taxon>Haloferula</taxon>
    </lineage>
</organism>
<evidence type="ECO:0000313" key="2">
    <source>
        <dbReference type="EMBL" id="BCX49058.1"/>
    </source>
</evidence>
<dbReference type="RefSeq" id="WP_338685503.1">
    <property type="nucleotide sequence ID" value="NZ_AP024702.1"/>
</dbReference>
<evidence type="ECO:0008006" key="4">
    <source>
        <dbReference type="Google" id="ProtNLM"/>
    </source>
</evidence>
<keyword evidence="3" id="KW-1185">Reference proteome</keyword>
<keyword evidence="1" id="KW-0812">Transmembrane</keyword>
<keyword evidence="1" id="KW-0472">Membrane</keyword>
<evidence type="ECO:0000256" key="1">
    <source>
        <dbReference type="SAM" id="Phobius"/>
    </source>
</evidence>
<protein>
    <recommendedName>
        <fullName evidence="4">DUF3311 domain-containing protein</fullName>
    </recommendedName>
</protein>
<evidence type="ECO:0000313" key="3">
    <source>
        <dbReference type="Proteomes" id="UP001374893"/>
    </source>
</evidence>
<dbReference type="Proteomes" id="UP001374893">
    <property type="component" value="Chromosome"/>
</dbReference>
<accession>A0ABM7RGT1</accession>